<dbReference type="PRINTS" id="PR00348">
    <property type="entry name" value="UBIQUITIN"/>
</dbReference>
<dbReference type="Proteomes" id="UP001151760">
    <property type="component" value="Unassembled WGS sequence"/>
</dbReference>
<protein>
    <submittedName>
        <fullName evidence="2">Ubiquitin domain-containing protein DSK2a-like protein</fullName>
    </submittedName>
</protein>
<dbReference type="Pfam" id="PF23195">
    <property type="entry name" value="UBQLN1"/>
    <property type="match status" value="1"/>
</dbReference>
<evidence type="ECO:0000259" key="1">
    <source>
        <dbReference type="PROSITE" id="PS50053"/>
    </source>
</evidence>
<organism evidence="2 3">
    <name type="scientific">Tanacetum coccineum</name>
    <dbReference type="NCBI Taxonomy" id="301880"/>
    <lineage>
        <taxon>Eukaryota</taxon>
        <taxon>Viridiplantae</taxon>
        <taxon>Streptophyta</taxon>
        <taxon>Embryophyta</taxon>
        <taxon>Tracheophyta</taxon>
        <taxon>Spermatophyta</taxon>
        <taxon>Magnoliopsida</taxon>
        <taxon>eudicotyledons</taxon>
        <taxon>Gunneridae</taxon>
        <taxon>Pentapetalae</taxon>
        <taxon>asterids</taxon>
        <taxon>campanulids</taxon>
        <taxon>Asterales</taxon>
        <taxon>Asteraceae</taxon>
        <taxon>Asteroideae</taxon>
        <taxon>Anthemideae</taxon>
        <taxon>Anthemidinae</taxon>
        <taxon>Tanacetum</taxon>
    </lineage>
</organism>
<feature type="domain" description="Ubiquitin-like" evidence="1">
    <location>
        <begin position="87"/>
        <end position="155"/>
    </location>
</feature>
<comment type="caution">
    <text evidence="2">The sequence shown here is derived from an EMBL/GenBank/DDBJ whole genome shotgun (WGS) entry which is preliminary data.</text>
</comment>
<dbReference type="PROSITE" id="PS50053">
    <property type="entry name" value="UBIQUITIN_2"/>
    <property type="match status" value="2"/>
</dbReference>
<proteinExistence type="predicted"/>
<feature type="domain" description="Ubiquitin-like" evidence="1">
    <location>
        <begin position="12"/>
        <end position="58"/>
    </location>
</feature>
<dbReference type="InterPro" id="IPR015496">
    <property type="entry name" value="Ubiquilin"/>
</dbReference>
<reference evidence="2" key="2">
    <citation type="submission" date="2022-01" db="EMBL/GenBank/DDBJ databases">
        <authorList>
            <person name="Yamashiro T."/>
            <person name="Shiraishi A."/>
            <person name="Satake H."/>
            <person name="Nakayama K."/>
        </authorList>
    </citation>
    <scope>NUCLEOTIDE SEQUENCE</scope>
</reference>
<dbReference type="SMART" id="SM00213">
    <property type="entry name" value="UBQ"/>
    <property type="match status" value="2"/>
</dbReference>
<dbReference type="InterPro" id="IPR019954">
    <property type="entry name" value="Ubiquitin_CS"/>
</dbReference>
<dbReference type="InterPro" id="IPR019956">
    <property type="entry name" value="Ubiquitin_dom"/>
</dbReference>
<gene>
    <name evidence="2" type="ORF">Tco_0704039</name>
</gene>
<reference evidence="2" key="1">
    <citation type="journal article" date="2022" name="Int. J. Mol. Sci.">
        <title>Draft Genome of Tanacetum Coccineum: Genomic Comparison of Closely Related Tanacetum-Family Plants.</title>
        <authorList>
            <person name="Yamashiro T."/>
            <person name="Shiraishi A."/>
            <person name="Nakayama K."/>
            <person name="Satake H."/>
        </authorList>
    </citation>
    <scope>NUCLEOTIDE SEQUENCE</scope>
</reference>
<name>A0ABQ4Y222_9ASTR</name>
<sequence>MFSARSGLGLKVADFKELLAEESYIPANEQRLIYKGETLEDDRTLESYGLKEYHAIYMEVPHNPWVTVTETIPPSDTTTGDLMGKMIMIDMICSNGNMFSVRSSVGSKVVDFKKLLAEISRIPPNEQRLIYRGKTLEDDRTLDSYGLKEYHTIHMEAAHNNRPTRGMPEMSLLLYPAISQMMRTLLSSPQLMKQIIGQNPQLRSMFDSNPELSDISQHHEVVRCLTSAQMMQN</sequence>
<dbReference type="SUPFAM" id="SSF54236">
    <property type="entry name" value="Ubiquitin-like"/>
    <property type="match status" value="2"/>
</dbReference>
<evidence type="ECO:0000313" key="2">
    <source>
        <dbReference type="EMBL" id="GJS71198.1"/>
    </source>
</evidence>
<dbReference type="EMBL" id="BQNB010009988">
    <property type="protein sequence ID" value="GJS71198.1"/>
    <property type="molecule type" value="Genomic_DNA"/>
</dbReference>
<dbReference type="PROSITE" id="PS00299">
    <property type="entry name" value="UBIQUITIN_1"/>
    <property type="match status" value="2"/>
</dbReference>
<evidence type="ECO:0000313" key="3">
    <source>
        <dbReference type="Proteomes" id="UP001151760"/>
    </source>
</evidence>
<dbReference type="PANTHER" id="PTHR10677:SF3">
    <property type="entry name" value="FI07626P-RELATED"/>
    <property type="match status" value="1"/>
</dbReference>
<dbReference type="InterPro" id="IPR000626">
    <property type="entry name" value="Ubiquitin-like_dom"/>
</dbReference>
<dbReference type="InterPro" id="IPR029071">
    <property type="entry name" value="Ubiquitin-like_domsf"/>
</dbReference>
<dbReference type="Pfam" id="PF00240">
    <property type="entry name" value="ubiquitin"/>
    <property type="match status" value="2"/>
</dbReference>
<keyword evidence="3" id="KW-1185">Reference proteome</keyword>
<dbReference type="PANTHER" id="PTHR10677">
    <property type="entry name" value="UBIQUILIN"/>
    <property type="match status" value="1"/>
</dbReference>
<accession>A0ABQ4Y222</accession>
<dbReference type="Gene3D" id="3.10.20.90">
    <property type="entry name" value="Phosphatidylinositol 3-kinase Catalytic Subunit, Chain A, domain 1"/>
    <property type="match status" value="2"/>
</dbReference>